<dbReference type="Gene3D" id="3.40.50.300">
    <property type="entry name" value="P-loop containing nucleotide triphosphate hydrolases"/>
    <property type="match status" value="1"/>
</dbReference>
<dbReference type="InterPro" id="IPR039421">
    <property type="entry name" value="Type_1_exporter"/>
</dbReference>
<dbReference type="SUPFAM" id="SSF90123">
    <property type="entry name" value="ABC transporter transmembrane region"/>
    <property type="match status" value="1"/>
</dbReference>
<dbReference type="SUPFAM" id="SSF52540">
    <property type="entry name" value="P-loop containing nucleoside triphosphate hydrolases"/>
    <property type="match status" value="1"/>
</dbReference>
<dbReference type="PROSITE" id="PS00211">
    <property type="entry name" value="ABC_TRANSPORTER_1"/>
    <property type="match status" value="1"/>
</dbReference>
<keyword evidence="2 5" id="KW-0812">Transmembrane</keyword>
<proteinExistence type="predicted"/>
<dbReference type="InterPro" id="IPR011527">
    <property type="entry name" value="ABC1_TM_dom"/>
</dbReference>
<evidence type="ECO:0000256" key="2">
    <source>
        <dbReference type="ARBA" id="ARBA00022692"/>
    </source>
</evidence>
<protein>
    <submittedName>
        <fullName evidence="8">ABC transporter related</fullName>
    </submittedName>
</protein>
<evidence type="ECO:0000256" key="1">
    <source>
        <dbReference type="ARBA" id="ARBA00004651"/>
    </source>
</evidence>
<dbReference type="GO" id="GO:0005886">
    <property type="term" value="C:plasma membrane"/>
    <property type="evidence" value="ECO:0007669"/>
    <property type="project" value="UniProtKB-SubCell"/>
</dbReference>
<feature type="transmembrane region" description="Helical" evidence="5">
    <location>
        <begin position="170"/>
        <end position="192"/>
    </location>
</feature>
<dbReference type="PANTHER" id="PTHR43394">
    <property type="entry name" value="ATP-DEPENDENT PERMEASE MDL1, MITOCHONDRIAL"/>
    <property type="match status" value="1"/>
</dbReference>
<keyword evidence="4 5" id="KW-0472">Membrane</keyword>
<evidence type="ECO:0000256" key="4">
    <source>
        <dbReference type="ARBA" id="ARBA00023136"/>
    </source>
</evidence>
<dbReference type="KEGG" id="bcv:Bcav_3727"/>
<reference evidence="8 9" key="1">
    <citation type="journal article" date="2009" name="Stand. Genomic Sci.">
        <title>Complete genome sequence of Beutenbergia cavernae type strain (HKI 0122).</title>
        <authorList>
            <person name="Land M."/>
            <person name="Pukall R."/>
            <person name="Abt B."/>
            <person name="Goker M."/>
            <person name="Rohde M."/>
            <person name="Glavina Del Rio T."/>
            <person name="Tice H."/>
            <person name="Copeland A."/>
            <person name="Cheng J.F."/>
            <person name="Lucas S."/>
            <person name="Chen F."/>
            <person name="Nolan M."/>
            <person name="Bruce D."/>
            <person name="Goodwin L."/>
            <person name="Pitluck S."/>
            <person name="Ivanova N."/>
            <person name="Mavromatis K."/>
            <person name="Ovchinnikova G."/>
            <person name="Pati A."/>
            <person name="Chen A."/>
            <person name="Palaniappan K."/>
            <person name="Hauser L."/>
            <person name="Chang Y.J."/>
            <person name="Jefferies C.C."/>
            <person name="Saunders E."/>
            <person name="Brettin T."/>
            <person name="Detter J.C."/>
            <person name="Han C."/>
            <person name="Chain P."/>
            <person name="Bristow J."/>
            <person name="Eisen J.A."/>
            <person name="Markowitz V."/>
            <person name="Hugenholtz P."/>
            <person name="Kyrpides N.C."/>
            <person name="Klenk H.P."/>
            <person name="Lapidus A."/>
        </authorList>
    </citation>
    <scope>NUCLEOTIDE SEQUENCE [LARGE SCALE GENOMIC DNA]</scope>
    <source>
        <strain evidence="9">ATCC BAA-8 / DSM 12333 / NBRC 16432</strain>
    </source>
</reference>
<dbReference type="HOGENOM" id="CLU_000604_84_3_11"/>
<feature type="domain" description="ABC transporter" evidence="6">
    <location>
        <begin position="282"/>
        <end position="567"/>
    </location>
</feature>
<dbReference type="InterPro" id="IPR036640">
    <property type="entry name" value="ABC1_TM_sf"/>
</dbReference>
<name>C5C3R0_BEUC1</name>
<feature type="domain" description="ABC transmembrane type-1" evidence="7">
    <location>
        <begin position="40"/>
        <end position="311"/>
    </location>
</feature>
<dbReference type="GO" id="GO:0005524">
    <property type="term" value="F:ATP binding"/>
    <property type="evidence" value="ECO:0007669"/>
    <property type="project" value="InterPro"/>
</dbReference>
<dbReference type="InterPro" id="IPR017871">
    <property type="entry name" value="ABC_transporter-like_CS"/>
</dbReference>
<dbReference type="AlphaFoldDB" id="C5C3R0"/>
<dbReference type="EMBL" id="CP001618">
    <property type="protein sequence ID" value="ACQ81969.1"/>
    <property type="molecule type" value="Genomic_DNA"/>
</dbReference>
<evidence type="ECO:0000259" key="6">
    <source>
        <dbReference type="PROSITE" id="PS50893"/>
    </source>
</evidence>
<organism evidence="8 9">
    <name type="scientific">Beutenbergia cavernae (strain ATCC BAA-8 / DSM 12333 / CCUG 43141 / JCM 11478 / NBRC 16432 / NCIMB 13614 / HKI 0122)</name>
    <dbReference type="NCBI Taxonomy" id="471853"/>
    <lineage>
        <taxon>Bacteria</taxon>
        <taxon>Bacillati</taxon>
        <taxon>Actinomycetota</taxon>
        <taxon>Actinomycetes</taxon>
        <taxon>Micrococcales</taxon>
        <taxon>Beutenbergiaceae</taxon>
        <taxon>Beutenbergia</taxon>
    </lineage>
</organism>
<dbReference type="PANTHER" id="PTHR43394:SF1">
    <property type="entry name" value="ATP-BINDING CASSETTE SUB-FAMILY B MEMBER 10, MITOCHONDRIAL"/>
    <property type="match status" value="1"/>
</dbReference>
<feature type="transmembrane region" description="Helical" evidence="5">
    <location>
        <begin position="29"/>
        <end position="48"/>
    </location>
</feature>
<gene>
    <name evidence="8" type="ordered locus">Bcav_3727</name>
</gene>
<evidence type="ECO:0000313" key="8">
    <source>
        <dbReference type="EMBL" id="ACQ81969.1"/>
    </source>
</evidence>
<comment type="subcellular location">
    <subcellularLocation>
        <location evidence="1">Cell membrane</location>
        <topology evidence="1">Multi-pass membrane protein</topology>
    </subcellularLocation>
</comment>
<dbReference type="STRING" id="471853.Bcav_3727"/>
<evidence type="ECO:0000259" key="7">
    <source>
        <dbReference type="PROSITE" id="PS50929"/>
    </source>
</evidence>
<dbReference type="InterPro" id="IPR027417">
    <property type="entry name" value="P-loop_NTPase"/>
</dbReference>
<dbReference type="PROSITE" id="PS50929">
    <property type="entry name" value="ABC_TM1F"/>
    <property type="match status" value="1"/>
</dbReference>
<evidence type="ECO:0000256" key="5">
    <source>
        <dbReference type="SAM" id="Phobius"/>
    </source>
</evidence>
<dbReference type="PROSITE" id="PS50893">
    <property type="entry name" value="ABC_TRANSPORTER_2"/>
    <property type="match status" value="1"/>
</dbReference>
<evidence type="ECO:0000313" key="9">
    <source>
        <dbReference type="Proteomes" id="UP000007962"/>
    </source>
</evidence>
<feature type="transmembrane region" description="Helical" evidence="5">
    <location>
        <begin position="143"/>
        <end position="164"/>
    </location>
</feature>
<dbReference type="Proteomes" id="UP000007962">
    <property type="component" value="Chromosome"/>
</dbReference>
<dbReference type="InterPro" id="IPR003439">
    <property type="entry name" value="ABC_transporter-like_ATP-bd"/>
</dbReference>
<evidence type="ECO:0000256" key="3">
    <source>
        <dbReference type="ARBA" id="ARBA00022989"/>
    </source>
</evidence>
<dbReference type="GO" id="GO:0015421">
    <property type="term" value="F:ABC-type oligopeptide transporter activity"/>
    <property type="evidence" value="ECO:0007669"/>
    <property type="project" value="TreeGrafter"/>
</dbReference>
<dbReference type="GO" id="GO:0016887">
    <property type="term" value="F:ATP hydrolysis activity"/>
    <property type="evidence" value="ECO:0007669"/>
    <property type="project" value="InterPro"/>
</dbReference>
<sequence>MRVLPDEELPSPGDRGGVAYLFWLARRQWPTMLCGVAFDLVWLLGLAVTPWAVGRAIDDGILGGDYDALLRWAGLLLVVALVRAWAEAMRNRAGISNWNQAAFRSVQLLGHHLTRTGGAVNRTHAVGEVLAVQGDAFTLARAYFLLGGLTSAIASYVVVAVIVLRTSVPLGVFVLVGVPVFGALVSLVARPLHRAQQAQRKASGEMTEVAADAVAGLRVLRGIGGEPQFLERYRERSARTLRTGWAMARPVALLEGLQVLLGGILVVVLTWVGGVLVVRGDLQPGELVTFYGYAAFLLTPVNLVADNLMTVVPAVVGAGRLTGLLRTRSATHDVGTAAPPSPGAALADAGTGVEVPPRGLVGLVSSDLVEPRRLLERLARTDDAALATSPVRWGGVDTRDIPLRDVRARIMLVDSHPHLYAGTLRDAVDPFGRHTERQVLDAVDAASAHDVLDSRPDGIDGELLEGGRDLSGGQRQRVGLVRALLADPEVLLLDDPTSAVDAHTEDRIAAGLVTYRRADSATVVATTSPVVLSRADVVHWFDDGRVLTGTHTELSADAGYRRAVLRAQATSAVGDGDG</sequence>
<feature type="transmembrane region" description="Helical" evidence="5">
    <location>
        <begin position="257"/>
        <end position="278"/>
    </location>
</feature>
<dbReference type="Gene3D" id="1.20.1560.10">
    <property type="entry name" value="ABC transporter type 1, transmembrane domain"/>
    <property type="match status" value="1"/>
</dbReference>
<accession>C5C3R0</accession>
<dbReference type="Pfam" id="PF00664">
    <property type="entry name" value="ABC_membrane"/>
    <property type="match status" value="1"/>
</dbReference>
<dbReference type="Pfam" id="PF00005">
    <property type="entry name" value="ABC_tran"/>
    <property type="match status" value="1"/>
</dbReference>
<dbReference type="CDD" id="cd07346">
    <property type="entry name" value="ABC_6TM_exporters"/>
    <property type="match status" value="1"/>
</dbReference>
<dbReference type="RefSeq" id="WP_015884206.1">
    <property type="nucleotide sequence ID" value="NC_012669.1"/>
</dbReference>
<keyword evidence="3 5" id="KW-1133">Transmembrane helix</keyword>
<keyword evidence="9" id="KW-1185">Reference proteome</keyword>
<feature type="transmembrane region" description="Helical" evidence="5">
    <location>
        <begin position="68"/>
        <end position="86"/>
    </location>
</feature>
<dbReference type="OrthoDB" id="4966664at2"/>
<dbReference type="eggNOG" id="COG1132">
    <property type="taxonomic scope" value="Bacteria"/>
</dbReference>